<feature type="signal peptide" evidence="2">
    <location>
        <begin position="1"/>
        <end position="24"/>
    </location>
</feature>
<dbReference type="Proteomes" id="UP000276055">
    <property type="component" value="Unassembled WGS sequence"/>
</dbReference>
<keyword evidence="2" id="KW-0732">Signal</keyword>
<comment type="caution">
    <text evidence="3">The sequence shown here is derived from an EMBL/GenBank/DDBJ whole genome shotgun (WGS) entry which is preliminary data.</text>
</comment>
<organism evidence="3 4">
    <name type="scientific">Arthrobacter oryzae</name>
    <dbReference type="NCBI Taxonomy" id="409290"/>
    <lineage>
        <taxon>Bacteria</taxon>
        <taxon>Bacillati</taxon>
        <taxon>Actinomycetota</taxon>
        <taxon>Actinomycetes</taxon>
        <taxon>Micrococcales</taxon>
        <taxon>Micrococcaceae</taxon>
        <taxon>Arthrobacter</taxon>
    </lineage>
</organism>
<evidence type="ECO:0000313" key="4">
    <source>
        <dbReference type="Proteomes" id="UP000276055"/>
    </source>
</evidence>
<proteinExistence type="predicted"/>
<evidence type="ECO:0000256" key="1">
    <source>
        <dbReference type="SAM" id="MobiDB-lite"/>
    </source>
</evidence>
<sequence length="117" mass="11468">MAAVLAILTAAVALALGAAGPAQALTCAPGYVLAVAGKGTNVPADPVPAGNGFAQAAHSLPVKSFVPRENRVAAGVPFSALTAKATPGCQPNTHWVGDAQHSGLPVGDIGRIKDPSP</sequence>
<dbReference type="EMBL" id="RBIR01000002">
    <property type="protein sequence ID" value="RKR20497.1"/>
    <property type="molecule type" value="Genomic_DNA"/>
</dbReference>
<gene>
    <name evidence="3" type="ORF">C8D78_1133</name>
</gene>
<protein>
    <submittedName>
        <fullName evidence="3">Uncharacterized protein</fullName>
    </submittedName>
</protein>
<evidence type="ECO:0000256" key="2">
    <source>
        <dbReference type="SAM" id="SignalP"/>
    </source>
</evidence>
<name>A0A495EWI7_9MICC</name>
<feature type="chain" id="PRO_5019773752" evidence="2">
    <location>
        <begin position="25"/>
        <end position="117"/>
    </location>
</feature>
<evidence type="ECO:0000313" key="3">
    <source>
        <dbReference type="EMBL" id="RKR20497.1"/>
    </source>
</evidence>
<reference evidence="3 4" key="1">
    <citation type="submission" date="2018-10" db="EMBL/GenBank/DDBJ databases">
        <title>Genomic Encyclopedia of Type Strains, Phase IV (KMG-IV): sequencing the most valuable type-strain genomes for metagenomic binning, comparative biology and taxonomic classification.</title>
        <authorList>
            <person name="Goeker M."/>
        </authorList>
    </citation>
    <scope>NUCLEOTIDE SEQUENCE [LARGE SCALE GENOMIC DNA]</scope>
    <source>
        <strain evidence="3 4">DSM 25586</strain>
    </source>
</reference>
<dbReference type="AlphaFoldDB" id="A0A495EWI7"/>
<accession>A0A495EWI7</accession>
<feature type="region of interest" description="Disordered" evidence="1">
    <location>
        <begin position="89"/>
        <end position="117"/>
    </location>
</feature>